<dbReference type="CDD" id="cd22967">
    <property type="entry name" value="DD_AK7"/>
    <property type="match status" value="1"/>
</dbReference>
<dbReference type="Proteomes" id="UP000008983">
    <property type="component" value="Unassembled WGS sequence"/>
</dbReference>
<dbReference type="EMBL" id="GL984132">
    <property type="protein sequence ID" value="EGR29553.1"/>
    <property type="molecule type" value="Genomic_DNA"/>
</dbReference>
<dbReference type="OMA" id="DFNEYWP"/>
<dbReference type="Gene3D" id="3.40.50.720">
    <property type="entry name" value="NAD(P)-binding Rossmann-like Domain"/>
    <property type="match status" value="1"/>
</dbReference>
<accession>G0QYY2</accession>
<evidence type="ECO:0000256" key="2">
    <source>
        <dbReference type="SAM" id="MobiDB-lite"/>
    </source>
</evidence>
<dbReference type="GeneID" id="14905680"/>
<reference evidence="3 4" key="1">
    <citation type="submission" date="2011-07" db="EMBL/GenBank/DDBJ databases">
        <authorList>
            <person name="Coyne R."/>
            <person name="Brami D."/>
            <person name="Johnson J."/>
            <person name="Hostetler J."/>
            <person name="Hannick L."/>
            <person name="Clark T."/>
            <person name="Cassidy-Hanley D."/>
            <person name="Inman J."/>
        </authorList>
    </citation>
    <scope>NUCLEOTIDE SEQUENCE [LARGE SCALE GENOMIC DNA]</scope>
    <source>
        <strain evidence="3 4">G5</strain>
    </source>
</reference>
<dbReference type="OrthoDB" id="10262413at2759"/>
<dbReference type="AlphaFoldDB" id="G0QYY2"/>
<dbReference type="SUPFAM" id="SSF51735">
    <property type="entry name" value="NAD(P)-binding Rossmann-fold domains"/>
    <property type="match status" value="1"/>
</dbReference>
<dbReference type="RefSeq" id="XP_004030789.1">
    <property type="nucleotide sequence ID" value="XM_004030741.1"/>
</dbReference>
<dbReference type="STRING" id="857967.G0QYY2"/>
<dbReference type="GO" id="GO:0004029">
    <property type="term" value="F:aldehyde dehydrogenase (NAD+) activity"/>
    <property type="evidence" value="ECO:0007669"/>
    <property type="project" value="TreeGrafter"/>
</dbReference>
<evidence type="ECO:0000313" key="3">
    <source>
        <dbReference type="EMBL" id="EGR29553.1"/>
    </source>
</evidence>
<dbReference type="Gene3D" id="1.20.890.10">
    <property type="entry name" value="cAMP-dependent protein kinase regulatory subunit, dimerization-anchoring domain"/>
    <property type="match status" value="1"/>
</dbReference>
<keyword evidence="4" id="KW-1185">Reference proteome</keyword>
<dbReference type="Pfam" id="PF05186">
    <property type="entry name" value="Dpy-30"/>
    <property type="match status" value="1"/>
</dbReference>
<feature type="coiled-coil region" evidence="1">
    <location>
        <begin position="634"/>
        <end position="664"/>
    </location>
</feature>
<feature type="compositionally biased region" description="Low complexity" evidence="2">
    <location>
        <begin position="104"/>
        <end position="118"/>
    </location>
</feature>
<feature type="compositionally biased region" description="Acidic residues" evidence="2">
    <location>
        <begin position="509"/>
        <end position="534"/>
    </location>
</feature>
<dbReference type="InterPro" id="IPR027417">
    <property type="entry name" value="P-loop_NTPase"/>
</dbReference>
<dbReference type="Gene3D" id="3.40.50.300">
    <property type="entry name" value="P-loop containing nucleotide triphosphate hydrolases"/>
    <property type="match status" value="1"/>
</dbReference>
<dbReference type="GO" id="GO:0005737">
    <property type="term" value="C:cytoplasm"/>
    <property type="evidence" value="ECO:0007669"/>
    <property type="project" value="TreeGrafter"/>
</dbReference>
<evidence type="ECO:0000313" key="4">
    <source>
        <dbReference type="Proteomes" id="UP000008983"/>
    </source>
</evidence>
<feature type="compositionally biased region" description="Basic residues" evidence="2">
    <location>
        <begin position="459"/>
        <end position="468"/>
    </location>
</feature>
<dbReference type="PANTHER" id="PTHR48079">
    <property type="entry name" value="PROTEIN YEEZ"/>
    <property type="match status" value="1"/>
</dbReference>
<proteinExistence type="predicted"/>
<dbReference type="PANTHER" id="PTHR48079:SF6">
    <property type="entry name" value="NAD(P)-BINDING DOMAIN-CONTAINING PROTEIN-RELATED"/>
    <property type="match status" value="1"/>
</dbReference>
<sequence>MTKPKLMRKKMLEECDVYIYDLNFSEIDDVLFGANILHKANLEEQKTFILISDVMVWNETPKKIKEKTSVVQEDVENPDGQAENEQQEQNLDKSNQEDQENYENYENQENQNEVNKNENQIDEEVEEPIEYTFFKESDYKLRQCSEKYIKMKRMEDLILSLKKENLKIIVICSGILYGLGELAFKNHFKASWLQNPEYLPYLGDGQNLIPTIHINDLAKFVIKVAENPPENNYLFAIDKTQDKRQQNIIQNISNGVGSKKITSVEKSDLIDENMVDIFNLNVDMSPSPLLVGDEENPSDFQWTCQKGLDDPVNVQKVLKEFCAFHKLRPIKIIANTPSNERIDKNSKFDWAIKEVSEHYRIPIIKVHDIINELEQKTEIDDTLYSDIKEEAQNIRDYLNNPKEQKLNETLKVLYRAVKWRLNQNDCLNRGYILDNYPIFGEECNYIFYPQKKQLDRIRPKPKKQKKKKQQDENENEEKPEDANENSPNHENKDEYNEEQSNEQQAQEQPPEEQEEEEEPPAEEEQPPEEEEEDPDNPKPKIEPYYPESVIFIKKIFTEDKNKNENPNCQLVEYFSNKKLETYIFDTREKENFEIFECLRIFIERERRPYNYLIEEEELKHRHNQFYKIKNENIEKSKHDKQEQLEKNLSNLKDQKNNLAKEQLEYVSKNEGELDIIKNIPFRNYLMDYIVPELNEGLLEVSKMLPDDPVEFLAEYLYKQSYE</sequence>
<feature type="region of interest" description="Disordered" evidence="2">
    <location>
        <begin position="455"/>
        <end position="544"/>
    </location>
</feature>
<gene>
    <name evidence="3" type="ORF">IMG5_153240</name>
</gene>
<dbReference type="InParanoid" id="G0QYY2"/>
<dbReference type="InterPro" id="IPR051783">
    <property type="entry name" value="NAD(P)-dependent_oxidoreduct"/>
</dbReference>
<name>G0QYY2_ICHMU</name>
<feature type="compositionally biased region" description="Acidic residues" evidence="2">
    <location>
        <begin position="472"/>
        <end position="483"/>
    </location>
</feature>
<dbReference type="InterPro" id="IPR007858">
    <property type="entry name" value="Dpy-30_motif"/>
</dbReference>
<feature type="region of interest" description="Disordered" evidence="2">
    <location>
        <begin position="69"/>
        <end position="118"/>
    </location>
</feature>
<dbReference type="InterPro" id="IPR036291">
    <property type="entry name" value="NAD(P)-bd_dom_sf"/>
</dbReference>
<keyword evidence="1" id="KW-0175">Coiled coil</keyword>
<dbReference type="InterPro" id="IPR047499">
    <property type="entry name" value="DD_AK7"/>
</dbReference>
<protein>
    <recommendedName>
        <fullName evidence="5">Dpy-30 motif protein</fullName>
    </recommendedName>
</protein>
<organism evidence="3 4">
    <name type="scientific">Ichthyophthirius multifiliis</name>
    <name type="common">White spot disease agent</name>
    <name type="synonym">Ich</name>
    <dbReference type="NCBI Taxonomy" id="5932"/>
    <lineage>
        <taxon>Eukaryota</taxon>
        <taxon>Sar</taxon>
        <taxon>Alveolata</taxon>
        <taxon>Ciliophora</taxon>
        <taxon>Intramacronucleata</taxon>
        <taxon>Oligohymenophorea</taxon>
        <taxon>Hymenostomatida</taxon>
        <taxon>Ophryoglenina</taxon>
        <taxon>Ichthyophthirius</taxon>
    </lineage>
</organism>
<dbReference type="eggNOG" id="KOG3078">
    <property type="taxonomic scope" value="Eukaryota"/>
</dbReference>
<evidence type="ECO:0008006" key="5">
    <source>
        <dbReference type="Google" id="ProtNLM"/>
    </source>
</evidence>
<evidence type="ECO:0000256" key="1">
    <source>
        <dbReference type="SAM" id="Coils"/>
    </source>
</evidence>